<dbReference type="EMBL" id="MDZC01000101">
    <property type="protein sequence ID" value="OGX82273.1"/>
    <property type="molecule type" value="Genomic_DNA"/>
</dbReference>
<keyword evidence="1" id="KW-1133">Transmembrane helix</keyword>
<reference evidence="2 3" key="1">
    <citation type="submission" date="2016-08" db="EMBL/GenBank/DDBJ databases">
        <title>Hymenobacter coccineus sp. nov., Hymenobacter lapidarius sp. nov. and Hymenobacter glacialis sp. nov., isolated from Antarctic soil.</title>
        <authorList>
            <person name="Sedlacek I."/>
            <person name="Kralova S."/>
            <person name="Kyrova K."/>
            <person name="Maslanova I."/>
            <person name="Stankova E."/>
            <person name="Vrbovska V."/>
            <person name="Nemec M."/>
            <person name="Bartak M."/>
            <person name="Svec P."/>
            <person name="Busse H.-J."/>
            <person name="Pantucek R."/>
        </authorList>
    </citation>
    <scope>NUCLEOTIDE SEQUENCE [LARGE SCALE GENOMIC DNA]</scope>
    <source>
        <strain evidence="2 3">CCM 8648</strain>
    </source>
</reference>
<proteinExistence type="predicted"/>
<protein>
    <submittedName>
        <fullName evidence="2">Uncharacterized protein</fullName>
    </submittedName>
</protein>
<dbReference type="AlphaFoldDB" id="A0A1G1SUH6"/>
<keyword evidence="1" id="KW-0472">Membrane</keyword>
<dbReference type="Proteomes" id="UP000177791">
    <property type="component" value="Unassembled WGS sequence"/>
</dbReference>
<comment type="caution">
    <text evidence="2">The sequence shown here is derived from an EMBL/GenBank/DDBJ whole genome shotgun (WGS) entry which is preliminary data.</text>
</comment>
<keyword evidence="3" id="KW-1185">Reference proteome</keyword>
<sequence length="60" mass="6720">MRWTGTFTGLEARAKRHCLGGTLVVVFFAFFPFILPFFSPAMAVLSVPFCLFAQPDFFPA</sequence>
<evidence type="ECO:0000313" key="3">
    <source>
        <dbReference type="Proteomes" id="UP000177791"/>
    </source>
</evidence>
<organism evidence="2 3">
    <name type="scientific">Hymenobacter glacialis</name>
    <dbReference type="NCBI Taxonomy" id="1908236"/>
    <lineage>
        <taxon>Bacteria</taxon>
        <taxon>Pseudomonadati</taxon>
        <taxon>Bacteroidota</taxon>
        <taxon>Cytophagia</taxon>
        <taxon>Cytophagales</taxon>
        <taxon>Hymenobacteraceae</taxon>
        <taxon>Hymenobacter</taxon>
    </lineage>
</organism>
<gene>
    <name evidence="2" type="ORF">BEN48_04775</name>
</gene>
<feature type="transmembrane region" description="Helical" evidence="1">
    <location>
        <begin position="21"/>
        <end position="39"/>
    </location>
</feature>
<evidence type="ECO:0000313" key="2">
    <source>
        <dbReference type="EMBL" id="OGX82273.1"/>
    </source>
</evidence>
<evidence type="ECO:0000256" key="1">
    <source>
        <dbReference type="SAM" id="Phobius"/>
    </source>
</evidence>
<name>A0A1G1SUH6_9BACT</name>
<keyword evidence="1" id="KW-0812">Transmembrane</keyword>
<accession>A0A1G1SUH6</accession>